<dbReference type="InterPro" id="IPR000843">
    <property type="entry name" value="HTH_LacI"/>
</dbReference>
<dbReference type="PROSITE" id="PS50932">
    <property type="entry name" value="HTH_LACI_2"/>
    <property type="match status" value="1"/>
</dbReference>
<dbReference type="Gene3D" id="3.40.50.2300">
    <property type="match status" value="2"/>
</dbReference>
<reference evidence="7" key="1">
    <citation type="submission" date="2016-10" db="EMBL/GenBank/DDBJ databases">
        <authorList>
            <person name="Varghese N."/>
            <person name="Submissions S."/>
        </authorList>
    </citation>
    <scope>NUCLEOTIDE SEQUENCE [LARGE SCALE GENOMIC DNA]</scope>
    <source>
        <strain evidence="7">DSM 45237</strain>
    </source>
</reference>
<dbReference type="InterPro" id="IPR046335">
    <property type="entry name" value="LacI/GalR-like_sensor"/>
</dbReference>
<keyword evidence="2" id="KW-0805">Transcription regulation</keyword>
<keyword evidence="1" id="KW-0678">Repressor</keyword>
<evidence type="ECO:0000259" key="5">
    <source>
        <dbReference type="PROSITE" id="PS50932"/>
    </source>
</evidence>
<dbReference type="GO" id="GO:0003700">
    <property type="term" value="F:DNA-binding transcription factor activity"/>
    <property type="evidence" value="ECO:0007669"/>
    <property type="project" value="TreeGrafter"/>
</dbReference>
<sequence>MVVVRQIDVARVAGVSQTTVSMVLNERTGGSARISEDTRARVLSAIKKTGYVANPIAQSLAGHRTGMFGVFAFEPMFTAEAGGFYTDFLGGIEAAGEAARKDLLLFTSTVLDEPDNHIYRRNENRLRLTDGAILLGNGEPKMELARLHEDGFPFVYIGRREIPNGEISYVSADYAAATSDLVERLIAMGHERLCYVGTGADASASIDRRRAFVDTLRDAGLPVDRPVPAGHGDYAAVRQAVEAGATALLVEPPVGIDQLTAVIERAGYRVPADVSVALLGDVHGHSVRPDDWSGYRLPRWEMGMQAVRLLVRLMEEPGGPARRVVVPCLPHDGSTVAPAPRPGRGRR</sequence>
<keyword evidence="4" id="KW-0804">Transcription</keyword>
<organism evidence="6 7">
    <name type="scientific">Jiangella alba</name>
    <dbReference type="NCBI Taxonomy" id="561176"/>
    <lineage>
        <taxon>Bacteria</taxon>
        <taxon>Bacillati</taxon>
        <taxon>Actinomycetota</taxon>
        <taxon>Actinomycetes</taxon>
        <taxon>Jiangellales</taxon>
        <taxon>Jiangellaceae</taxon>
        <taxon>Jiangella</taxon>
    </lineage>
</organism>
<dbReference type="Proteomes" id="UP000181980">
    <property type="component" value="Unassembled WGS sequence"/>
</dbReference>
<dbReference type="SUPFAM" id="SSF53822">
    <property type="entry name" value="Periplasmic binding protein-like I"/>
    <property type="match status" value="1"/>
</dbReference>
<gene>
    <name evidence="6" type="ORF">SAMN04488561_2461</name>
</gene>
<dbReference type="SUPFAM" id="SSF47413">
    <property type="entry name" value="lambda repressor-like DNA-binding domains"/>
    <property type="match status" value="1"/>
</dbReference>
<dbReference type="Pfam" id="PF00356">
    <property type="entry name" value="LacI"/>
    <property type="match status" value="1"/>
</dbReference>
<dbReference type="GO" id="GO:0000976">
    <property type="term" value="F:transcription cis-regulatory region binding"/>
    <property type="evidence" value="ECO:0007669"/>
    <property type="project" value="TreeGrafter"/>
</dbReference>
<dbReference type="EMBL" id="FNUC01000003">
    <property type="protein sequence ID" value="SEE73208.1"/>
    <property type="molecule type" value="Genomic_DNA"/>
</dbReference>
<keyword evidence="7" id="KW-1185">Reference proteome</keyword>
<dbReference type="RefSeq" id="WP_069115120.1">
    <property type="nucleotide sequence ID" value="NZ_FNUC01000003.1"/>
</dbReference>
<name>A0A1H5LAF4_9ACTN</name>
<evidence type="ECO:0000256" key="3">
    <source>
        <dbReference type="ARBA" id="ARBA00023125"/>
    </source>
</evidence>
<evidence type="ECO:0000256" key="1">
    <source>
        <dbReference type="ARBA" id="ARBA00022491"/>
    </source>
</evidence>
<proteinExistence type="predicted"/>
<evidence type="ECO:0000256" key="4">
    <source>
        <dbReference type="ARBA" id="ARBA00023163"/>
    </source>
</evidence>
<dbReference type="PANTHER" id="PTHR30146">
    <property type="entry name" value="LACI-RELATED TRANSCRIPTIONAL REPRESSOR"/>
    <property type="match status" value="1"/>
</dbReference>
<dbReference type="PANTHER" id="PTHR30146:SF148">
    <property type="entry name" value="HTH-TYPE TRANSCRIPTIONAL REPRESSOR PURR-RELATED"/>
    <property type="match status" value="1"/>
</dbReference>
<dbReference type="AlphaFoldDB" id="A0A1H5LAF4"/>
<dbReference type="InterPro" id="IPR010982">
    <property type="entry name" value="Lambda_DNA-bd_dom_sf"/>
</dbReference>
<evidence type="ECO:0000313" key="7">
    <source>
        <dbReference type="Proteomes" id="UP000181980"/>
    </source>
</evidence>
<dbReference type="STRING" id="561176.SAMN04488561_2461"/>
<dbReference type="Gene3D" id="1.10.260.40">
    <property type="entry name" value="lambda repressor-like DNA-binding domains"/>
    <property type="match status" value="1"/>
</dbReference>
<dbReference type="SMART" id="SM00354">
    <property type="entry name" value="HTH_LACI"/>
    <property type="match status" value="1"/>
</dbReference>
<dbReference type="CDD" id="cd01392">
    <property type="entry name" value="HTH_LacI"/>
    <property type="match status" value="1"/>
</dbReference>
<accession>A0A1H5LAF4</accession>
<evidence type="ECO:0000313" key="6">
    <source>
        <dbReference type="EMBL" id="SEE73208.1"/>
    </source>
</evidence>
<evidence type="ECO:0000256" key="2">
    <source>
        <dbReference type="ARBA" id="ARBA00023015"/>
    </source>
</evidence>
<dbReference type="CDD" id="cd06267">
    <property type="entry name" value="PBP1_LacI_sugar_binding-like"/>
    <property type="match status" value="1"/>
</dbReference>
<keyword evidence="3 6" id="KW-0238">DNA-binding</keyword>
<dbReference type="Pfam" id="PF13377">
    <property type="entry name" value="Peripla_BP_3"/>
    <property type="match status" value="1"/>
</dbReference>
<protein>
    <submittedName>
        <fullName evidence="6">DNA-binding transcriptional regulator, LacI/PurR family</fullName>
    </submittedName>
</protein>
<feature type="domain" description="HTH lacI-type" evidence="5">
    <location>
        <begin position="4"/>
        <end position="62"/>
    </location>
</feature>
<dbReference type="InterPro" id="IPR028082">
    <property type="entry name" value="Peripla_BP_I"/>
</dbReference>